<proteinExistence type="predicted"/>
<protein>
    <submittedName>
        <fullName evidence="1">Uncharacterized protein</fullName>
    </submittedName>
</protein>
<sequence length="62" mass="7342">MHHAKEDDIDDDDDQILHYDLWMMSSPMSFKGQEAIMHRIKKANRNKEMSEVKIESLSKHSL</sequence>
<keyword evidence="2" id="KW-1185">Reference proteome</keyword>
<accession>A0AA86VC74</accession>
<evidence type="ECO:0000313" key="1">
    <source>
        <dbReference type="EMBL" id="CAJ1951357.1"/>
    </source>
</evidence>
<reference evidence="1" key="1">
    <citation type="submission" date="2023-10" db="EMBL/GenBank/DDBJ databases">
        <authorList>
            <person name="Domelevo Entfellner J.-B."/>
        </authorList>
    </citation>
    <scope>NUCLEOTIDE SEQUENCE</scope>
</reference>
<dbReference type="AlphaFoldDB" id="A0AA86VC74"/>
<name>A0AA86VC74_9FABA</name>
<organism evidence="1 2">
    <name type="scientific">Sphenostylis stenocarpa</name>
    <dbReference type="NCBI Taxonomy" id="92480"/>
    <lineage>
        <taxon>Eukaryota</taxon>
        <taxon>Viridiplantae</taxon>
        <taxon>Streptophyta</taxon>
        <taxon>Embryophyta</taxon>
        <taxon>Tracheophyta</taxon>
        <taxon>Spermatophyta</taxon>
        <taxon>Magnoliopsida</taxon>
        <taxon>eudicotyledons</taxon>
        <taxon>Gunneridae</taxon>
        <taxon>Pentapetalae</taxon>
        <taxon>rosids</taxon>
        <taxon>fabids</taxon>
        <taxon>Fabales</taxon>
        <taxon>Fabaceae</taxon>
        <taxon>Papilionoideae</taxon>
        <taxon>50 kb inversion clade</taxon>
        <taxon>NPAAA clade</taxon>
        <taxon>indigoferoid/millettioid clade</taxon>
        <taxon>Phaseoleae</taxon>
        <taxon>Sphenostylis</taxon>
    </lineage>
</organism>
<dbReference type="Gramene" id="rna-AYBTSS11_LOCUS14732">
    <property type="protein sequence ID" value="CAJ1951357.1"/>
    <property type="gene ID" value="gene-AYBTSS11_LOCUS14732"/>
</dbReference>
<dbReference type="EMBL" id="OY731401">
    <property type="protein sequence ID" value="CAJ1951357.1"/>
    <property type="molecule type" value="Genomic_DNA"/>
</dbReference>
<gene>
    <name evidence="1" type="ORF">AYBTSS11_LOCUS14732</name>
</gene>
<dbReference type="Proteomes" id="UP001189624">
    <property type="component" value="Chromosome 4"/>
</dbReference>
<evidence type="ECO:0000313" key="2">
    <source>
        <dbReference type="Proteomes" id="UP001189624"/>
    </source>
</evidence>